<dbReference type="Gene3D" id="3.40.50.1000">
    <property type="entry name" value="HAD superfamily/HAD-like"/>
    <property type="match status" value="2"/>
</dbReference>
<dbReference type="EMBL" id="GCKF01023018">
    <property type="protein sequence ID" value="JAG98526.1"/>
    <property type="molecule type" value="Transcribed_RNA"/>
</dbReference>
<proteinExistence type="predicted"/>
<organism evidence="1">
    <name type="scientific">Araucaria cunninghamii</name>
    <name type="common">Hoop pine</name>
    <name type="synonym">Moreton Bay pine</name>
    <dbReference type="NCBI Taxonomy" id="56994"/>
    <lineage>
        <taxon>Eukaryota</taxon>
        <taxon>Viridiplantae</taxon>
        <taxon>Streptophyta</taxon>
        <taxon>Embryophyta</taxon>
        <taxon>Tracheophyta</taxon>
        <taxon>Spermatophyta</taxon>
        <taxon>Pinopsida</taxon>
        <taxon>Pinidae</taxon>
        <taxon>Conifers II</taxon>
        <taxon>Araucariales</taxon>
        <taxon>Araucariaceae</taxon>
        <taxon>Araucaria</taxon>
    </lineage>
</organism>
<dbReference type="InterPro" id="IPR006357">
    <property type="entry name" value="HAD-SF_hydro_IIA"/>
</dbReference>
<evidence type="ECO:0000313" key="1">
    <source>
        <dbReference type="EMBL" id="JAG98526.1"/>
    </source>
</evidence>
<dbReference type="NCBIfam" id="TIGR01460">
    <property type="entry name" value="HAD-SF-IIA"/>
    <property type="match status" value="1"/>
</dbReference>
<dbReference type="SUPFAM" id="SSF56784">
    <property type="entry name" value="HAD-like"/>
    <property type="match status" value="1"/>
</dbReference>
<dbReference type="InterPro" id="IPR036412">
    <property type="entry name" value="HAD-like_sf"/>
</dbReference>
<dbReference type="Pfam" id="PF13242">
    <property type="entry name" value="Hydrolase_like"/>
    <property type="match status" value="1"/>
</dbReference>
<dbReference type="AlphaFoldDB" id="A0A0D6R737"/>
<dbReference type="InterPro" id="IPR006356">
    <property type="entry name" value="HAD-SF_hydro_IIA_hyp3"/>
</dbReference>
<dbReference type="PANTHER" id="PTHR19288">
    <property type="entry name" value="4-NITROPHENYLPHOSPHATASE-RELATED"/>
    <property type="match status" value="1"/>
</dbReference>
<reference evidence="1" key="1">
    <citation type="submission" date="2015-03" db="EMBL/GenBank/DDBJ databases">
        <title>A transcriptome of Araucaria cunninghamii, an australian fine timber species.</title>
        <authorList>
            <person name="Jing Yi C.J.Y."/>
            <person name="Yin San L.Y.S."/>
            <person name="Abdul Karim S.S."/>
            <person name="Wan Azmi N.N."/>
            <person name="Hercus R.R."/>
            <person name="Croft L.L."/>
        </authorList>
    </citation>
    <scope>NUCLEOTIDE SEQUENCE</scope>
    <source>
        <strain evidence="1">MI0301</strain>
        <tissue evidence="1">Leaf</tissue>
    </source>
</reference>
<dbReference type="InterPro" id="IPR023214">
    <property type="entry name" value="HAD_sf"/>
</dbReference>
<accession>A0A0D6R737</accession>
<dbReference type="FunFam" id="3.40.50.1000:FF:000124">
    <property type="entry name" value="HAD-family hydrolase IIA"/>
    <property type="match status" value="1"/>
</dbReference>
<dbReference type="NCBIfam" id="TIGR01459">
    <property type="entry name" value="HAD-SF-IIA-hyp4"/>
    <property type="match status" value="1"/>
</dbReference>
<dbReference type="GO" id="GO:0009507">
    <property type="term" value="C:chloroplast"/>
    <property type="evidence" value="ECO:0007669"/>
    <property type="project" value="TreeGrafter"/>
</dbReference>
<protein>
    <submittedName>
        <fullName evidence="1">Uncharacterized protein</fullName>
    </submittedName>
</protein>
<dbReference type="PANTHER" id="PTHR19288:SF90">
    <property type="entry name" value="OS08G0542600 PROTEIN"/>
    <property type="match status" value="1"/>
</dbReference>
<name>A0A0D6R737_ARACU</name>
<dbReference type="GO" id="GO:0016791">
    <property type="term" value="F:phosphatase activity"/>
    <property type="evidence" value="ECO:0007669"/>
    <property type="project" value="TreeGrafter"/>
</dbReference>
<sequence length="345" mass="37865">MAFAVRIDSLIPLCIQICSTKQQRRHHFRRNMSSICSIARKEKKICQSLAGLRDLAQSGQYKAWLLDQFGVLHDGQRPYPGAVATLEQLAHSGAKMVIVSNSSRRAWTTMEKVQKLGFDASLFVGAITSGELTHQNLLRRNDPWFAALGRCCIHMTWSERGAISLEGLGLQIVEHLEDADFILAHGTEAIGLENDRGLKPMKLEELEEILEHAVDRAIPMIVANPDHVTVEARALRVMPGTLGSRYEQIGGQVRWMGKPDQVIYKAAMEMTGVDAADCIAVGDSLHHDILGANNSGMQSVFVTGGIHADELGISQFGMVPEVAAIEALSHSYGAYSSYSIPSFAW</sequence>
<dbReference type="Pfam" id="PF13344">
    <property type="entry name" value="Hydrolase_6"/>
    <property type="match status" value="1"/>
</dbReference>